<evidence type="ECO:0000313" key="2">
    <source>
        <dbReference type="Proteomes" id="UP000067711"/>
    </source>
</evidence>
<accession>A0A1B4G3J8</accession>
<proteinExistence type="predicted"/>
<evidence type="ECO:0000313" key="1">
    <source>
        <dbReference type="EMBL" id="AOJ10498.1"/>
    </source>
</evidence>
<gene>
    <name evidence="1" type="ORF">WS71_25220</name>
</gene>
<sequence length="73" mass="8267">MIRAMESLLDIGRFDAGWRLESVRPARRRTPDIVGRRCPRFEAERRSACDARARMLDATAATPRRSAGRAPLV</sequence>
<organism evidence="1 2">
    <name type="scientific">Burkholderia mayonis</name>
    <dbReference type="NCBI Taxonomy" id="1385591"/>
    <lineage>
        <taxon>Bacteria</taxon>
        <taxon>Pseudomonadati</taxon>
        <taxon>Pseudomonadota</taxon>
        <taxon>Betaproteobacteria</taxon>
        <taxon>Burkholderiales</taxon>
        <taxon>Burkholderiaceae</taxon>
        <taxon>Burkholderia</taxon>
        <taxon>pseudomallei group</taxon>
    </lineage>
</organism>
<name>A0A1B4G3J8_9BURK</name>
<reference evidence="1 2" key="1">
    <citation type="submission" date="2015-12" db="EMBL/GenBank/DDBJ databases">
        <title>Diversity of Burkholderia near neighbor genomes.</title>
        <authorList>
            <person name="Sahl J."/>
            <person name="Wagner D."/>
            <person name="Keim P."/>
        </authorList>
    </citation>
    <scope>NUCLEOTIDE SEQUENCE [LARGE SCALE GENOMIC DNA]</scope>
    <source>
        <strain evidence="1 2">BDU8</strain>
    </source>
</reference>
<dbReference type="EMBL" id="CP013389">
    <property type="protein sequence ID" value="AOJ10498.1"/>
    <property type="molecule type" value="Genomic_DNA"/>
</dbReference>
<protein>
    <submittedName>
        <fullName evidence="1">Uncharacterized protein</fullName>
    </submittedName>
</protein>
<dbReference type="AlphaFoldDB" id="A0A1B4G3J8"/>
<dbReference type="Proteomes" id="UP000067711">
    <property type="component" value="Chromosome 1"/>
</dbReference>